<name>A0A2H0VIM5_9BACT</name>
<evidence type="ECO:0000313" key="1">
    <source>
        <dbReference type="EMBL" id="PIR98933.1"/>
    </source>
</evidence>
<dbReference type="EMBL" id="PFAF01000043">
    <property type="protein sequence ID" value="PIR98933.1"/>
    <property type="molecule type" value="Genomic_DNA"/>
</dbReference>
<sequence length="125" mass="14065">LAKKYPGVIYAGVGVHPEEVLSANYNEETPFACRRALLDLQSGIPFRESPREIVAIGEIGMDMSSEELKAKSEEQKVLFREQCEMALEFDLSVIVHTRNSLVETLEVLDALPNMPRGQFHCFSHD</sequence>
<evidence type="ECO:0000313" key="2">
    <source>
        <dbReference type="Proteomes" id="UP000230796"/>
    </source>
</evidence>
<dbReference type="PANTHER" id="PTHR46124">
    <property type="entry name" value="D-AMINOACYL-TRNA DEACYLASE"/>
    <property type="match status" value="1"/>
</dbReference>
<dbReference type="Proteomes" id="UP000230796">
    <property type="component" value="Unassembled WGS sequence"/>
</dbReference>
<comment type="caution">
    <text evidence="1">The sequence shown here is derived from an EMBL/GenBank/DDBJ whole genome shotgun (WGS) entry which is preliminary data.</text>
</comment>
<evidence type="ECO:0008006" key="3">
    <source>
        <dbReference type="Google" id="ProtNLM"/>
    </source>
</evidence>
<accession>A0A2H0VIM5</accession>
<dbReference type="GO" id="GO:0016788">
    <property type="term" value="F:hydrolase activity, acting on ester bonds"/>
    <property type="evidence" value="ECO:0007669"/>
    <property type="project" value="InterPro"/>
</dbReference>
<dbReference type="PANTHER" id="PTHR46124:SF2">
    <property type="entry name" value="D-AMINOACYL-TRNA DEACYLASE"/>
    <property type="match status" value="1"/>
</dbReference>
<proteinExistence type="predicted"/>
<organism evidence="1 2">
    <name type="scientific">Candidatus Collierbacteria bacterium CG10_big_fil_rev_8_21_14_0_10_44_9</name>
    <dbReference type="NCBI Taxonomy" id="1974535"/>
    <lineage>
        <taxon>Bacteria</taxon>
        <taxon>Candidatus Collieribacteriota</taxon>
    </lineage>
</organism>
<dbReference type="InterPro" id="IPR001130">
    <property type="entry name" value="TatD-like"/>
</dbReference>
<reference evidence="2" key="1">
    <citation type="submission" date="2017-09" db="EMBL/GenBank/DDBJ databases">
        <title>Depth-based differentiation of microbial function through sediment-hosted aquifers and enrichment of novel symbionts in the deep terrestrial subsurface.</title>
        <authorList>
            <person name="Probst A.J."/>
            <person name="Ladd B."/>
            <person name="Jarett J.K."/>
            <person name="Geller-Mcgrath D.E."/>
            <person name="Sieber C.M.K."/>
            <person name="Emerson J.B."/>
            <person name="Anantharaman K."/>
            <person name="Thomas B.C."/>
            <person name="Malmstrom R."/>
            <person name="Stieglmeier M."/>
            <person name="Klingl A."/>
            <person name="Woyke T."/>
            <person name="Ryan C.M."/>
            <person name="Banfield J.F."/>
        </authorList>
    </citation>
    <scope>NUCLEOTIDE SEQUENCE [LARGE SCALE GENOMIC DNA]</scope>
</reference>
<dbReference type="InterPro" id="IPR032466">
    <property type="entry name" value="Metal_Hydrolase"/>
</dbReference>
<dbReference type="AlphaFoldDB" id="A0A2H0VIM5"/>
<dbReference type="Gene3D" id="3.20.20.140">
    <property type="entry name" value="Metal-dependent hydrolases"/>
    <property type="match status" value="1"/>
</dbReference>
<feature type="non-terminal residue" evidence="1">
    <location>
        <position position="125"/>
    </location>
</feature>
<gene>
    <name evidence="1" type="ORF">COT87_02120</name>
</gene>
<protein>
    <recommendedName>
        <fullName evidence="3">Hydrolase TatD</fullName>
    </recommendedName>
</protein>
<feature type="non-terminal residue" evidence="1">
    <location>
        <position position="1"/>
    </location>
</feature>
<dbReference type="SUPFAM" id="SSF51556">
    <property type="entry name" value="Metallo-dependent hydrolases"/>
    <property type="match status" value="1"/>
</dbReference>
<dbReference type="GO" id="GO:0005829">
    <property type="term" value="C:cytosol"/>
    <property type="evidence" value="ECO:0007669"/>
    <property type="project" value="TreeGrafter"/>
</dbReference>
<dbReference type="Pfam" id="PF01026">
    <property type="entry name" value="TatD_DNase"/>
    <property type="match status" value="1"/>
</dbReference>